<dbReference type="InterPro" id="IPR016195">
    <property type="entry name" value="Pol/histidinol_Pase-like"/>
</dbReference>
<proteinExistence type="inferred from homology"/>
<dbReference type="EC" id="3.1.3.48" evidence="2"/>
<evidence type="ECO:0000256" key="5">
    <source>
        <dbReference type="ARBA" id="ARBA00051722"/>
    </source>
</evidence>
<dbReference type="SUPFAM" id="SSF89550">
    <property type="entry name" value="PHP domain-like"/>
    <property type="match status" value="1"/>
</dbReference>
<accession>A0A5K1IUJ2</accession>
<organism evidence="6 7">
    <name type="scientific">Collinsella intestinalis</name>
    <dbReference type="NCBI Taxonomy" id="147207"/>
    <lineage>
        <taxon>Bacteria</taxon>
        <taxon>Bacillati</taxon>
        <taxon>Actinomycetota</taxon>
        <taxon>Coriobacteriia</taxon>
        <taxon>Coriobacteriales</taxon>
        <taxon>Coriobacteriaceae</taxon>
        <taxon>Collinsella</taxon>
    </lineage>
</organism>
<dbReference type="GeneID" id="77465521"/>
<keyword evidence="4" id="KW-0904">Protein phosphatase</keyword>
<evidence type="ECO:0000256" key="2">
    <source>
        <dbReference type="ARBA" id="ARBA00013064"/>
    </source>
</evidence>
<comment type="catalytic activity">
    <reaction evidence="5">
        <text>O-phospho-L-tyrosyl-[protein] + H2O = L-tyrosyl-[protein] + phosphate</text>
        <dbReference type="Rhea" id="RHEA:10684"/>
        <dbReference type="Rhea" id="RHEA-COMP:10136"/>
        <dbReference type="Rhea" id="RHEA-COMP:20101"/>
        <dbReference type="ChEBI" id="CHEBI:15377"/>
        <dbReference type="ChEBI" id="CHEBI:43474"/>
        <dbReference type="ChEBI" id="CHEBI:46858"/>
        <dbReference type="ChEBI" id="CHEBI:61978"/>
        <dbReference type="EC" id="3.1.3.48"/>
    </reaction>
</comment>
<dbReference type="RefSeq" id="WP_152063228.1">
    <property type="nucleotide sequence ID" value="NZ_CABWIC010000007.1"/>
</dbReference>
<dbReference type="GO" id="GO:0004725">
    <property type="term" value="F:protein tyrosine phosphatase activity"/>
    <property type="evidence" value="ECO:0007669"/>
    <property type="project" value="UniProtKB-EC"/>
</dbReference>
<dbReference type="OrthoDB" id="9788539at2"/>
<keyword evidence="3 6" id="KW-0378">Hydrolase</keyword>
<dbReference type="PANTHER" id="PTHR39181">
    <property type="entry name" value="TYROSINE-PROTEIN PHOSPHATASE YWQE"/>
    <property type="match status" value="1"/>
</dbReference>
<dbReference type="GO" id="GO:0030145">
    <property type="term" value="F:manganese ion binding"/>
    <property type="evidence" value="ECO:0007669"/>
    <property type="project" value="InterPro"/>
</dbReference>
<evidence type="ECO:0000256" key="1">
    <source>
        <dbReference type="ARBA" id="ARBA00005750"/>
    </source>
</evidence>
<evidence type="ECO:0000256" key="3">
    <source>
        <dbReference type="ARBA" id="ARBA00022801"/>
    </source>
</evidence>
<dbReference type="AlphaFoldDB" id="A0A5K1IUJ2"/>
<dbReference type="PIRSF" id="PIRSF016557">
    <property type="entry name" value="Caps_synth_CpsB"/>
    <property type="match status" value="1"/>
</dbReference>
<comment type="similarity">
    <text evidence="1">Belongs to the metallo-dependent hydrolases superfamily. CpsB/CapC family.</text>
</comment>
<dbReference type="InterPro" id="IPR016667">
    <property type="entry name" value="Caps_polysacc_synth_CpsB/CapC"/>
</dbReference>
<reference evidence="6 7" key="1">
    <citation type="submission" date="2019-10" db="EMBL/GenBank/DDBJ databases">
        <authorList>
            <person name="Wolf R A."/>
        </authorList>
    </citation>
    <scope>NUCLEOTIDE SEQUENCE [LARGE SCALE GENOMIC DNA]</scope>
    <source>
        <strain evidence="6">Collinsella_intestinalis_DSM_13632</strain>
    </source>
</reference>
<dbReference type="PANTHER" id="PTHR39181:SF1">
    <property type="entry name" value="TYROSINE-PROTEIN PHOSPHATASE YWQE"/>
    <property type="match status" value="1"/>
</dbReference>
<sequence length="218" mass="25068">MRDIHCHILPGVDDGARDLTMSLEMLRAARSAGVTRIVCTPHCRDPYFDYERMRASFALLREHAGGFPLTMGFEVAYPKLMELGIEQWARRLCFEGSNEFLLELDPRCTERDFIDYERAIVQLQGMGMSVIIAHPERYRAIQENIDLAERLVDMGCLLQASSDFMAGGRFGAEKKPAKRMFKRGLYRYIASDAHCPEHYGYLKRALRKYPQRGSHGRL</sequence>
<evidence type="ECO:0000313" key="6">
    <source>
        <dbReference type="EMBL" id="VWL92334.1"/>
    </source>
</evidence>
<name>A0A5K1IUJ2_9ACTN</name>
<dbReference type="Proteomes" id="UP000405524">
    <property type="component" value="Unassembled WGS sequence"/>
</dbReference>
<dbReference type="Pfam" id="PF19567">
    <property type="entry name" value="CpsB_CapC"/>
    <property type="match status" value="1"/>
</dbReference>
<evidence type="ECO:0000313" key="7">
    <source>
        <dbReference type="Proteomes" id="UP000405524"/>
    </source>
</evidence>
<protein>
    <recommendedName>
        <fullName evidence="2">protein-tyrosine-phosphatase</fullName>
        <ecNumber evidence="2">3.1.3.48</ecNumber>
    </recommendedName>
</protein>
<dbReference type="Gene3D" id="3.20.20.140">
    <property type="entry name" value="Metal-dependent hydrolases"/>
    <property type="match status" value="1"/>
</dbReference>
<gene>
    <name evidence="6" type="primary">ywqE</name>
    <name evidence="6" type="ORF">JKKLCJKK_00536</name>
</gene>
<dbReference type="EMBL" id="CABWIC010000007">
    <property type="protein sequence ID" value="VWL92334.1"/>
    <property type="molecule type" value="Genomic_DNA"/>
</dbReference>
<evidence type="ECO:0000256" key="4">
    <source>
        <dbReference type="ARBA" id="ARBA00022912"/>
    </source>
</evidence>